<name>A0ABD0KI23_9CAEN</name>
<dbReference type="AlphaFoldDB" id="A0ABD0KI23"/>
<sequence>MASQNYPSWTQKRLNLFSGHQNRTRLEDNRLNTPWDLLNLAESKSHTSQDVISNLPFNRFAKELRVLQTDLSSGQNPGDMKLISWILTFPVDTDFSRGPTTSANTTVHQLGPRENVLLYLLLVYGTSPCPSHISTKRSANISTK</sequence>
<accession>A0ABD0KI23</accession>
<evidence type="ECO:0000313" key="1">
    <source>
        <dbReference type="EMBL" id="KAK7486866.1"/>
    </source>
</evidence>
<reference evidence="1 2" key="1">
    <citation type="journal article" date="2023" name="Sci. Data">
        <title>Genome assembly of the Korean intertidal mud-creeper Batillaria attramentaria.</title>
        <authorList>
            <person name="Patra A.K."/>
            <person name="Ho P.T."/>
            <person name="Jun S."/>
            <person name="Lee S.J."/>
            <person name="Kim Y."/>
            <person name="Won Y.J."/>
        </authorList>
    </citation>
    <scope>NUCLEOTIDE SEQUENCE [LARGE SCALE GENOMIC DNA]</scope>
    <source>
        <strain evidence="1">Wonlab-2016</strain>
    </source>
</reference>
<dbReference type="EMBL" id="JACVVK020000172">
    <property type="protein sequence ID" value="KAK7486866.1"/>
    <property type="molecule type" value="Genomic_DNA"/>
</dbReference>
<dbReference type="Proteomes" id="UP001519460">
    <property type="component" value="Unassembled WGS sequence"/>
</dbReference>
<gene>
    <name evidence="1" type="ORF">BaRGS_00021837</name>
</gene>
<protein>
    <submittedName>
        <fullName evidence="1">Uncharacterized protein</fullName>
    </submittedName>
</protein>
<evidence type="ECO:0000313" key="2">
    <source>
        <dbReference type="Proteomes" id="UP001519460"/>
    </source>
</evidence>
<comment type="caution">
    <text evidence="1">The sequence shown here is derived from an EMBL/GenBank/DDBJ whole genome shotgun (WGS) entry which is preliminary data.</text>
</comment>
<organism evidence="1 2">
    <name type="scientific">Batillaria attramentaria</name>
    <dbReference type="NCBI Taxonomy" id="370345"/>
    <lineage>
        <taxon>Eukaryota</taxon>
        <taxon>Metazoa</taxon>
        <taxon>Spiralia</taxon>
        <taxon>Lophotrochozoa</taxon>
        <taxon>Mollusca</taxon>
        <taxon>Gastropoda</taxon>
        <taxon>Caenogastropoda</taxon>
        <taxon>Sorbeoconcha</taxon>
        <taxon>Cerithioidea</taxon>
        <taxon>Batillariidae</taxon>
        <taxon>Batillaria</taxon>
    </lineage>
</organism>
<proteinExistence type="predicted"/>
<keyword evidence="2" id="KW-1185">Reference proteome</keyword>